<proteinExistence type="inferred from homology"/>
<dbReference type="GO" id="GO:0004748">
    <property type="term" value="F:ribonucleoside-diphosphate reductase activity, thioredoxin disulfide as acceptor"/>
    <property type="evidence" value="ECO:0007669"/>
    <property type="project" value="UniProtKB-EC"/>
</dbReference>
<evidence type="ECO:0000256" key="5">
    <source>
        <dbReference type="ARBA" id="ARBA00047754"/>
    </source>
</evidence>
<evidence type="ECO:0000256" key="4">
    <source>
        <dbReference type="ARBA" id="ARBA00022741"/>
    </source>
</evidence>
<comment type="similarity">
    <text evidence="1">Belongs to the ribonucleoside diphosphate reductase class-2 family.</text>
</comment>
<gene>
    <name evidence="7" type="ORF">LCGC14_2372640</name>
</gene>
<evidence type="ECO:0000313" key="7">
    <source>
        <dbReference type="EMBL" id="KKL28685.1"/>
    </source>
</evidence>
<name>A0A0F9C390_9ZZZZ</name>
<sequence>VKNGRGSYHFDTGDFKLKNISCYLKTDEHRVITRLISTCLRHGVPMPFISDQLAKVDGTVVDFSKAILRVLKKYGDINASLDKSLSCTSCGSSNVVLNSGCPECLDCGVSKCG</sequence>
<protein>
    <recommendedName>
        <fullName evidence="2">ribonucleoside-diphosphate reductase</fullName>
        <ecNumber evidence="2">1.17.4.1</ecNumber>
    </recommendedName>
</protein>
<reference evidence="7" key="1">
    <citation type="journal article" date="2015" name="Nature">
        <title>Complex archaea that bridge the gap between prokaryotes and eukaryotes.</title>
        <authorList>
            <person name="Spang A."/>
            <person name="Saw J.H."/>
            <person name="Jorgensen S.L."/>
            <person name="Zaremba-Niedzwiedzka K."/>
            <person name="Martijn J."/>
            <person name="Lind A.E."/>
            <person name="van Eijk R."/>
            <person name="Schleper C."/>
            <person name="Guy L."/>
            <person name="Ettema T.J."/>
        </authorList>
    </citation>
    <scope>NUCLEOTIDE SEQUENCE</scope>
</reference>
<dbReference type="GO" id="GO:0000166">
    <property type="term" value="F:nucleotide binding"/>
    <property type="evidence" value="ECO:0007669"/>
    <property type="project" value="UniProtKB-KW"/>
</dbReference>
<evidence type="ECO:0000256" key="2">
    <source>
        <dbReference type="ARBA" id="ARBA00012274"/>
    </source>
</evidence>
<keyword evidence="3" id="KW-0237">DNA synthesis</keyword>
<evidence type="ECO:0000259" key="6">
    <source>
        <dbReference type="Pfam" id="PF12637"/>
    </source>
</evidence>
<keyword evidence="4" id="KW-0547">Nucleotide-binding</keyword>
<dbReference type="GO" id="GO:0071897">
    <property type="term" value="P:DNA biosynthetic process"/>
    <property type="evidence" value="ECO:0007669"/>
    <property type="project" value="UniProtKB-KW"/>
</dbReference>
<dbReference type="AlphaFoldDB" id="A0A0F9C390"/>
<feature type="non-terminal residue" evidence="7">
    <location>
        <position position="1"/>
    </location>
</feature>
<comment type="caution">
    <text evidence="7">The sequence shown here is derived from an EMBL/GenBank/DDBJ whole genome shotgun (WGS) entry which is preliminary data.</text>
</comment>
<organism evidence="7">
    <name type="scientific">marine sediment metagenome</name>
    <dbReference type="NCBI Taxonomy" id="412755"/>
    <lineage>
        <taxon>unclassified sequences</taxon>
        <taxon>metagenomes</taxon>
        <taxon>ecological metagenomes</taxon>
    </lineage>
</organism>
<evidence type="ECO:0000256" key="3">
    <source>
        <dbReference type="ARBA" id="ARBA00022634"/>
    </source>
</evidence>
<accession>A0A0F9C390</accession>
<dbReference type="EC" id="1.17.4.1" evidence="2"/>
<feature type="domain" description="TSCPD" evidence="6">
    <location>
        <begin position="14"/>
        <end position="74"/>
    </location>
</feature>
<dbReference type="EMBL" id="LAZR01035008">
    <property type="protein sequence ID" value="KKL28685.1"/>
    <property type="molecule type" value="Genomic_DNA"/>
</dbReference>
<dbReference type="InterPro" id="IPR024434">
    <property type="entry name" value="TSCPD_dom"/>
</dbReference>
<comment type="catalytic activity">
    <reaction evidence="5">
        <text>a 2'-deoxyribonucleoside 5'-diphosphate + [thioredoxin]-disulfide + H2O = a ribonucleoside 5'-diphosphate + [thioredoxin]-dithiol</text>
        <dbReference type="Rhea" id="RHEA:23252"/>
        <dbReference type="Rhea" id="RHEA-COMP:10698"/>
        <dbReference type="Rhea" id="RHEA-COMP:10700"/>
        <dbReference type="ChEBI" id="CHEBI:15377"/>
        <dbReference type="ChEBI" id="CHEBI:29950"/>
        <dbReference type="ChEBI" id="CHEBI:50058"/>
        <dbReference type="ChEBI" id="CHEBI:57930"/>
        <dbReference type="ChEBI" id="CHEBI:73316"/>
        <dbReference type="EC" id="1.17.4.1"/>
    </reaction>
</comment>
<dbReference type="Pfam" id="PF12637">
    <property type="entry name" value="TSCPD"/>
    <property type="match status" value="1"/>
</dbReference>
<evidence type="ECO:0000256" key="1">
    <source>
        <dbReference type="ARBA" id="ARBA00007405"/>
    </source>
</evidence>